<dbReference type="RefSeq" id="WP_058482676.1">
    <property type="nucleotide sequence ID" value="NZ_CAAAII010000015.1"/>
</dbReference>
<dbReference type="AlphaFoldDB" id="A0A0W0Z827"/>
<evidence type="ECO:0000313" key="9">
    <source>
        <dbReference type="Proteomes" id="UP000054877"/>
    </source>
</evidence>
<dbReference type="InterPro" id="IPR002481">
    <property type="entry name" value="FUR"/>
</dbReference>
<dbReference type="STRING" id="452.Lspi_0731"/>
<dbReference type="InterPro" id="IPR043135">
    <property type="entry name" value="Fur_C"/>
</dbReference>
<dbReference type="SUPFAM" id="SSF46785">
    <property type="entry name" value="Winged helix' DNA-binding domain"/>
    <property type="match status" value="1"/>
</dbReference>
<feature type="binding site" evidence="7">
    <location>
        <position position="97"/>
    </location>
    <ligand>
        <name>Zn(2+)</name>
        <dbReference type="ChEBI" id="CHEBI:29105"/>
    </ligand>
</feature>
<keyword evidence="6" id="KW-0804">Transcription</keyword>
<dbReference type="GO" id="GO:0045892">
    <property type="term" value="P:negative regulation of DNA-templated transcription"/>
    <property type="evidence" value="ECO:0007669"/>
    <property type="project" value="TreeGrafter"/>
</dbReference>
<comment type="caution">
    <text evidence="8">The sequence shown here is derived from an EMBL/GenBank/DDBJ whole genome shotgun (WGS) entry which is preliminary data.</text>
</comment>
<dbReference type="PATRIC" id="fig|452.5.peg.801"/>
<dbReference type="GO" id="GO:0000976">
    <property type="term" value="F:transcription cis-regulatory region binding"/>
    <property type="evidence" value="ECO:0007669"/>
    <property type="project" value="TreeGrafter"/>
</dbReference>
<dbReference type="GO" id="GO:0005829">
    <property type="term" value="C:cytosol"/>
    <property type="evidence" value="ECO:0007669"/>
    <property type="project" value="TreeGrafter"/>
</dbReference>
<dbReference type="GO" id="GO:0008270">
    <property type="term" value="F:zinc ion binding"/>
    <property type="evidence" value="ECO:0007669"/>
    <property type="project" value="TreeGrafter"/>
</dbReference>
<dbReference type="PANTHER" id="PTHR33202">
    <property type="entry name" value="ZINC UPTAKE REGULATION PROTEIN"/>
    <property type="match status" value="1"/>
</dbReference>
<dbReference type="InterPro" id="IPR036390">
    <property type="entry name" value="WH_DNA-bd_sf"/>
</dbReference>
<evidence type="ECO:0000256" key="5">
    <source>
        <dbReference type="ARBA" id="ARBA00023125"/>
    </source>
</evidence>
<feature type="binding site" evidence="7">
    <location>
        <position position="100"/>
    </location>
    <ligand>
        <name>Zn(2+)</name>
        <dbReference type="ChEBI" id="CHEBI:29105"/>
    </ligand>
</feature>
<keyword evidence="2" id="KW-0678">Repressor</keyword>
<dbReference type="EMBL" id="LNYX01000008">
    <property type="protein sequence ID" value="KTD65271.1"/>
    <property type="molecule type" value="Genomic_DNA"/>
</dbReference>
<protein>
    <submittedName>
        <fullName evidence="8">Transcriptional regulator np20, Fur family</fullName>
    </submittedName>
</protein>
<evidence type="ECO:0000256" key="7">
    <source>
        <dbReference type="PIRSR" id="PIRSR602481-1"/>
    </source>
</evidence>
<keyword evidence="4" id="KW-0805">Transcription regulation</keyword>
<dbReference type="Proteomes" id="UP000054877">
    <property type="component" value="Unassembled WGS sequence"/>
</dbReference>
<keyword evidence="7" id="KW-0479">Metal-binding</keyword>
<proteinExistence type="inferred from homology"/>
<feature type="binding site" evidence="7">
    <location>
        <position position="137"/>
    </location>
    <ligand>
        <name>Zn(2+)</name>
        <dbReference type="ChEBI" id="CHEBI:29105"/>
    </ligand>
</feature>
<dbReference type="InterPro" id="IPR036388">
    <property type="entry name" value="WH-like_DNA-bd_sf"/>
</dbReference>
<dbReference type="PANTHER" id="PTHR33202:SF6">
    <property type="entry name" value="ZINC UPTAKE REGULATION PROTEIN"/>
    <property type="match status" value="1"/>
</dbReference>
<evidence type="ECO:0000313" key="8">
    <source>
        <dbReference type="EMBL" id="KTD65271.1"/>
    </source>
</evidence>
<dbReference type="Gene3D" id="3.30.1490.190">
    <property type="match status" value="1"/>
</dbReference>
<comment type="cofactor">
    <cofactor evidence="7">
        <name>Zn(2+)</name>
        <dbReference type="ChEBI" id="CHEBI:29105"/>
    </cofactor>
    <text evidence="7">Binds 1 zinc ion per subunit.</text>
</comment>
<dbReference type="GO" id="GO:1900376">
    <property type="term" value="P:regulation of secondary metabolite biosynthetic process"/>
    <property type="evidence" value="ECO:0007669"/>
    <property type="project" value="TreeGrafter"/>
</dbReference>
<name>A0A0W0Z827_LEGSP</name>
<dbReference type="GO" id="GO:0003700">
    <property type="term" value="F:DNA-binding transcription factor activity"/>
    <property type="evidence" value="ECO:0007669"/>
    <property type="project" value="InterPro"/>
</dbReference>
<keyword evidence="9" id="KW-1185">Reference proteome</keyword>
<evidence type="ECO:0000256" key="2">
    <source>
        <dbReference type="ARBA" id="ARBA00022491"/>
    </source>
</evidence>
<accession>A0A0W0Z827</accession>
<dbReference type="OrthoDB" id="9801127at2"/>
<sequence>MIYPDAFLEFCSTTSHKLTSLRKHILYILWSANKPLKAYEILDQLLQTMSNAKPPTVYRVLDYFVVNGLVHKIESIQSYTLCQEPDKQYASEILMVCDSCHGVLEVYDETLHGLLKRLSTNRQFALGADTIELKGICHLCQSQAP</sequence>
<organism evidence="8 9">
    <name type="scientific">Legionella spiritensis</name>
    <dbReference type="NCBI Taxonomy" id="452"/>
    <lineage>
        <taxon>Bacteria</taxon>
        <taxon>Pseudomonadati</taxon>
        <taxon>Pseudomonadota</taxon>
        <taxon>Gammaproteobacteria</taxon>
        <taxon>Legionellales</taxon>
        <taxon>Legionellaceae</taxon>
        <taxon>Legionella</taxon>
    </lineage>
</organism>
<comment type="similarity">
    <text evidence="1">Belongs to the Fur family.</text>
</comment>
<evidence type="ECO:0000256" key="6">
    <source>
        <dbReference type="ARBA" id="ARBA00023163"/>
    </source>
</evidence>
<reference evidence="8 9" key="1">
    <citation type="submission" date="2015-11" db="EMBL/GenBank/DDBJ databases">
        <title>Genomic analysis of 38 Legionella species identifies large and diverse effector repertoires.</title>
        <authorList>
            <person name="Burstein D."/>
            <person name="Amaro F."/>
            <person name="Zusman T."/>
            <person name="Lifshitz Z."/>
            <person name="Cohen O."/>
            <person name="Gilbert J.A."/>
            <person name="Pupko T."/>
            <person name="Shuman H.A."/>
            <person name="Segal G."/>
        </authorList>
    </citation>
    <scope>NUCLEOTIDE SEQUENCE [LARGE SCALE GENOMIC DNA]</scope>
    <source>
        <strain evidence="8 9">Mt.St.Helens-9</strain>
    </source>
</reference>
<keyword evidence="3 7" id="KW-0862">Zinc</keyword>
<evidence type="ECO:0000256" key="1">
    <source>
        <dbReference type="ARBA" id="ARBA00007957"/>
    </source>
</evidence>
<evidence type="ECO:0000256" key="3">
    <source>
        <dbReference type="ARBA" id="ARBA00022833"/>
    </source>
</evidence>
<dbReference type="Gene3D" id="1.10.10.10">
    <property type="entry name" value="Winged helix-like DNA-binding domain superfamily/Winged helix DNA-binding domain"/>
    <property type="match status" value="1"/>
</dbReference>
<keyword evidence="5" id="KW-0238">DNA-binding</keyword>
<dbReference type="Pfam" id="PF01475">
    <property type="entry name" value="FUR"/>
    <property type="match status" value="1"/>
</dbReference>
<gene>
    <name evidence="8" type="ORF">Lspi_0731</name>
</gene>
<feature type="binding site" evidence="7">
    <location>
        <position position="140"/>
    </location>
    <ligand>
        <name>Zn(2+)</name>
        <dbReference type="ChEBI" id="CHEBI:29105"/>
    </ligand>
</feature>
<evidence type="ECO:0000256" key="4">
    <source>
        <dbReference type="ARBA" id="ARBA00023015"/>
    </source>
</evidence>